<protein>
    <submittedName>
        <fullName evidence="1">Uncharacterized protein</fullName>
    </submittedName>
</protein>
<reference evidence="1 2" key="1">
    <citation type="submission" date="2017-10" db="EMBL/GenBank/DDBJ databases">
        <title>FDA dAtabase for Regulatory Grade micrObial Sequences (FDA-ARGOS): Supporting development and validation of Infectious Disease Dx tests.</title>
        <authorList>
            <person name="Campos J."/>
            <person name="Goldberg B."/>
            <person name="Tallon L.J."/>
            <person name="Sadzewicz L."/>
            <person name="Sengamalay N."/>
            <person name="Ott S."/>
            <person name="Godinez A."/>
            <person name="Nagaraj S."/>
            <person name="Vyas G."/>
            <person name="Aluvathingal J."/>
            <person name="Nadendla S."/>
            <person name="Geyer C."/>
            <person name="Nandy P."/>
            <person name="Hobson J."/>
            <person name="Sichtig H."/>
        </authorList>
    </citation>
    <scope>NUCLEOTIDE SEQUENCE [LARGE SCALE GENOMIC DNA]</scope>
    <source>
        <strain evidence="1 2">FDAARGOS_185</strain>
    </source>
</reference>
<sequence>MWKEVIHQKTVQNTILRSGLRLLQQQSWCQNKEKRALLELSEQLQHVMQLHLETENLVVGVPGFGKEVTLLEVAEPTFVPHHKIEQVVESAAGYFIKLKVIKTI</sequence>
<dbReference type="AlphaFoldDB" id="A0A2N8PZZ1"/>
<organism evidence="1 2">
    <name type="scientific">Enterococcus avium</name>
    <name type="common">Streptococcus avium</name>
    <dbReference type="NCBI Taxonomy" id="33945"/>
    <lineage>
        <taxon>Bacteria</taxon>
        <taxon>Bacillati</taxon>
        <taxon>Bacillota</taxon>
        <taxon>Bacilli</taxon>
        <taxon>Lactobacillales</taxon>
        <taxon>Enterococcaceae</taxon>
        <taxon>Enterococcus</taxon>
    </lineage>
</organism>
<dbReference type="Proteomes" id="UP000316316">
    <property type="component" value="Unassembled WGS sequence"/>
</dbReference>
<gene>
    <name evidence="1" type="ORF">AUF17_15365</name>
</gene>
<proteinExistence type="predicted"/>
<dbReference type="GeneID" id="69569443"/>
<evidence type="ECO:0000313" key="2">
    <source>
        <dbReference type="Proteomes" id="UP000316316"/>
    </source>
</evidence>
<evidence type="ECO:0000313" key="1">
    <source>
        <dbReference type="EMBL" id="TRZ35376.1"/>
    </source>
</evidence>
<accession>A0A2N8PZZ1</accession>
<comment type="caution">
    <text evidence="1">The sequence shown here is derived from an EMBL/GenBank/DDBJ whole genome shotgun (WGS) entry which is preliminary data.</text>
</comment>
<name>A0A2N8PZZ1_ENTAV</name>
<dbReference type="RefSeq" id="WP_016179340.1">
    <property type="nucleotide sequence ID" value="NZ_CAAKOH010000163.1"/>
</dbReference>
<dbReference type="EMBL" id="PDXQ01000001">
    <property type="protein sequence ID" value="TRZ35376.1"/>
    <property type="molecule type" value="Genomic_DNA"/>
</dbReference>